<dbReference type="Proteomes" id="UP000785679">
    <property type="component" value="Unassembled WGS sequence"/>
</dbReference>
<feature type="coiled-coil region" evidence="1">
    <location>
        <begin position="205"/>
        <end position="232"/>
    </location>
</feature>
<gene>
    <name evidence="3" type="ORF">FGO68_gene7700</name>
</gene>
<keyword evidence="1" id="KW-0175">Coiled coil</keyword>
<proteinExistence type="predicted"/>
<keyword evidence="4" id="KW-1185">Reference proteome</keyword>
<reference evidence="3" key="1">
    <citation type="submission" date="2019-06" db="EMBL/GenBank/DDBJ databases">
        <authorList>
            <person name="Zheng W."/>
        </authorList>
    </citation>
    <scope>NUCLEOTIDE SEQUENCE</scope>
    <source>
        <strain evidence="3">QDHG01</strain>
    </source>
</reference>
<accession>A0A8J8SVW0</accession>
<dbReference type="AlphaFoldDB" id="A0A8J8SVW0"/>
<feature type="region of interest" description="Disordered" evidence="2">
    <location>
        <begin position="324"/>
        <end position="352"/>
    </location>
</feature>
<evidence type="ECO:0000313" key="4">
    <source>
        <dbReference type="Proteomes" id="UP000785679"/>
    </source>
</evidence>
<organism evidence="3 4">
    <name type="scientific">Halteria grandinella</name>
    <dbReference type="NCBI Taxonomy" id="5974"/>
    <lineage>
        <taxon>Eukaryota</taxon>
        <taxon>Sar</taxon>
        <taxon>Alveolata</taxon>
        <taxon>Ciliophora</taxon>
        <taxon>Intramacronucleata</taxon>
        <taxon>Spirotrichea</taxon>
        <taxon>Stichotrichia</taxon>
        <taxon>Sporadotrichida</taxon>
        <taxon>Halteriidae</taxon>
        <taxon>Halteria</taxon>
    </lineage>
</organism>
<comment type="caution">
    <text evidence="3">The sequence shown here is derived from an EMBL/GenBank/DDBJ whole genome shotgun (WGS) entry which is preliminary data.</text>
</comment>
<protein>
    <submittedName>
        <fullName evidence="3">Uncharacterized protein</fullName>
    </submittedName>
</protein>
<evidence type="ECO:0000256" key="1">
    <source>
        <dbReference type="SAM" id="Coils"/>
    </source>
</evidence>
<evidence type="ECO:0000256" key="2">
    <source>
        <dbReference type="SAM" id="MobiDB-lite"/>
    </source>
</evidence>
<dbReference type="EMBL" id="RRYP01021785">
    <property type="protein sequence ID" value="TNV72575.1"/>
    <property type="molecule type" value="Genomic_DNA"/>
</dbReference>
<sequence>MVTPLPKEEGNSQEAPTLKSLADENYITLSVWKRQNKAITAYVETLSYRSIFLNKPWERARAGRTMRGIDTLDDDILSLVFDEISGLVDRSWNDWNDVMEQYQYCTESEMALITAVGMRALLPYHLASFYKEAQNWIHVPFITMMKKIASLNTHKSSYHTEKAITRLNNMASTIGRADSPSSLPPPPLQRRELGEDILALERDCVDTLREKIRETREETEAINSLIQETKETSQNLELRDALFYHSLPPELDLTLPIHDIYYSILLNLDDCPIFRDLHLYRNQNGALNHTWEIHPAPSKVRESEQIWTEKEHLRAYTYTTRKLSSTEDWDEREQGPTLPPTIELSLPPDIHR</sequence>
<evidence type="ECO:0000313" key="3">
    <source>
        <dbReference type="EMBL" id="TNV72575.1"/>
    </source>
</evidence>
<name>A0A8J8SVW0_HALGN</name>